<proteinExistence type="predicted"/>
<organism evidence="2 3">
    <name type="scientific">Rubritalea profundi</name>
    <dbReference type="NCBI Taxonomy" id="1658618"/>
    <lineage>
        <taxon>Bacteria</taxon>
        <taxon>Pseudomonadati</taxon>
        <taxon>Verrucomicrobiota</taxon>
        <taxon>Verrucomicrobiia</taxon>
        <taxon>Verrucomicrobiales</taxon>
        <taxon>Rubritaleaceae</taxon>
        <taxon>Rubritalea</taxon>
    </lineage>
</organism>
<evidence type="ECO:0000313" key="3">
    <source>
        <dbReference type="Proteomes" id="UP000239907"/>
    </source>
</evidence>
<sequence length="380" mass="42709">MGTPTQESPAATRPAYTIACGLFACIAFAQLLSVGVAIAARTGETREVVRYVKGAPLIVSIPTLPDEVPLSGSLNPRSVAEMLEEYTDKDDAAIQPPSTTFQTLLFSPPAIPETAPSIQDPMVEKLVRDAHTAHNQGDLIKALTKLEEAESIAPNEPAIFYRKALLFEDMGLWERATNIYEKLFVMGPEIGVYYHKSAFKLSNGINPQSQKEQSLIIGHIMRRISPDRLRARLTIPIRTVANADFDSKQLEIKVHHYDLVDKKKIEAVPLSRADNIKDRWLHEPLDWANDEEIVESTYTLPPSAVAEEHLFGKRTYFGYVTELYYKNELIDQQAYPRRLHAIHAEQQNNHEFAFPLDFPLDEALPNINPDNPLLPALPRH</sequence>
<dbReference type="Gene3D" id="1.25.40.10">
    <property type="entry name" value="Tetratricopeptide repeat domain"/>
    <property type="match status" value="1"/>
</dbReference>
<dbReference type="RefSeq" id="WP_105042616.1">
    <property type="nucleotide sequence ID" value="NZ_MQWA01000001.1"/>
</dbReference>
<keyword evidence="3" id="KW-1185">Reference proteome</keyword>
<protein>
    <submittedName>
        <fullName evidence="2">Uncharacterized protein</fullName>
    </submittedName>
</protein>
<dbReference type="EMBL" id="MQWA01000001">
    <property type="protein sequence ID" value="PQJ28111.1"/>
    <property type="molecule type" value="Genomic_DNA"/>
</dbReference>
<dbReference type="InterPro" id="IPR011990">
    <property type="entry name" value="TPR-like_helical_dom_sf"/>
</dbReference>
<evidence type="ECO:0000313" key="2">
    <source>
        <dbReference type="EMBL" id="PQJ28111.1"/>
    </source>
</evidence>
<gene>
    <name evidence="2" type="ORF">BSZ32_06070</name>
</gene>
<keyword evidence="1" id="KW-0812">Transmembrane</keyword>
<keyword evidence="1" id="KW-0472">Membrane</keyword>
<feature type="transmembrane region" description="Helical" evidence="1">
    <location>
        <begin position="15"/>
        <end position="40"/>
    </location>
</feature>
<comment type="caution">
    <text evidence="2">The sequence shown here is derived from an EMBL/GenBank/DDBJ whole genome shotgun (WGS) entry which is preliminary data.</text>
</comment>
<reference evidence="2 3" key="1">
    <citation type="submission" date="2016-12" db="EMBL/GenBank/DDBJ databases">
        <title>Study of bacterial adaptation to deep sea.</title>
        <authorList>
            <person name="Song J."/>
            <person name="Yoshizawa S."/>
            <person name="Kogure K."/>
        </authorList>
    </citation>
    <scope>NUCLEOTIDE SEQUENCE [LARGE SCALE GENOMIC DNA]</scope>
    <source>
        <strain evidence="2 3">SAORIC-165</strain>
    </source>
</reference>
<dbReference type="SUPFAM" id="SSF48452">
    <property type="entry name" value="TPR-like"/>
    <property type="match status" value="1"/>
</dbReference>
<keyword evidence="1" id="KW-1133">Transmembrane helix</keyword>
<dbReference type="AlphaFoldDB" id="A0A2S7U0W9"/>
<name>A0A2S7U0W9_9BACT</name>
<evidence type="ECO:0000256" key="1">
    <source>
        <dbReference type="SAM" id="Phobius"/>
    </source>
</evidence>
<accession>A0A2S7U0W9</accession>
<dbReference type="OrthoDB" id="190757at2"/>
<dbReference type="Proteomes" id="UP000239907">
    <property type="component" value="Unassembled WGS sequence"/>
</dbReference>